<evidence type="ECO:0000313" key="12">
    <source>
        <dbReference type="EMBL" id="KAL3082473.1"/>
    </source>
</evidence>
<feature type="transmembrane region" description="Helical" evidence="11">
    <location>
        <begin position="82"/>
        <end position="106"/>
    </location>
</feature>
<proteinExistence type="inferred from homology"/>
<keyword evidence="7 11" id="KW-1133">Transmembrane helix</keyword>
<keyword evidence="13" id="KW-1185">Reference proteome</keyword>
<feature type="region of interest" description="Disordered" evidence="10">
    <location>
        <begin position="118"/>
        <end position="181"/>
    </location>
</feature>
<feature type="compositionally biased region" description="Polar residues" evidence="10">
    <location>
        <begin position="168"/>
        <end position="181"/>
    </location>
</feature>
<dbReference type="PANTHER" id="PTHR21072:SF13">
    <property type="entry name" value="GPI TRANSAMIDASE COMPONENT PIG-S"/>
    <property type="match status" value="1"/>
</dbReference>
<dbReference type="GO" id="GO:0006506">
    <property type="term" value="P:GPI anchor biosynthetic process"/>
    <property type="evidence" value="ECO:0007669"/>
    <property type="project" value="UniProtKB-KW"/>
</dbReference>
<keyword evidence="6" id="KW-0256">Endoplasmic reticulum</keyword>
<comment type="subcellular location">
    <subcellularLocation>
        <location evidence="1">Endoplasmic reticulum membrane</location>
        <topology evidence="1">Multi-pass membrane protein</topology>
    </subcellularLocation>
</comment>
<dbReference type="GO" id="GO:0005789">
    <property type="term" value="C:endoplasmic reticulum membrane"/>
    <property type="evidence" value="ECO:0007669"/>
    <property type="project" value="UniProtKB-SubCell"/>
</dbReference>
<organism evidence="12 13">
    <name type="scientific">Heterodera trifolii</name>
    <dbReference type="NCBI Taxonomy" id="157864"/>
    <lineage>
        <taxon>Eukaryota</taxon>
        <taxon>Metazoa</taxon>
        <taxon>Ecdysozoa</taxon>
        <taxon>Nematoda</taxon>
        <taxon>Chromadorea</taxon>
        <taxon>Rhabditida</taxon>
        <taxon>Tylenchina</taxon>
        <taxon>Tylenchomorpha</taxon>
        <taxon>Tylenchoidea</taxon>
        <taxon>Heteroderidae</taxon>
        <taxon>Heteroderinae</taxon>
        <taxon>Heterodera</taxon>
    </lineage>
</organism>
<evidence type="ECO:0000313" key="13">
    <source>
        <dbReference type="Proteomes" id="UP001620626"/>
    </source>
</evidence>
<evidence type="ECO:0000256" key="7">
    <source>
        <dbReference type="ARBA" id="ARBA00022989"/>
    </source>
</evidence>
<evidence type="ECO:0000256" key="11">
    <source>
        <dbReference type="SAM" id="Phobius"/>
    </source>
</evidence>
<evidence type="ECO:0000256" key="9">
    <source>
        <dbReference type="ARBA" id="ARBA00023180"/>
    </source>
</evidence>
<comment type="pathway">
    <text evidence="2">Glycolipid biosynthesis; glycosylphosphatidylinositol-anchor biosynthesis.</text>
</comment>
<evidence type="ECO:0000256" key="2">
    <source>
        <dbReference type="ARBA" id="ARBA00004687"/>
    </source>
</evidence>
<dbReference type="EMBL" id="JBICBT010001108">
    <property type="protein sequence ID" value="KAL3082473.1"/>
    <property type="molecule type" value="Genomic_DNA"/>
</dbReference>
<evidence type="ECO:0000256" key="6">
    <source>
        <dbReference type="ARBA" id="ARBA00022824"/>
    </source>
</evidence>
<keyword evidence="9" id="KW-0325">Glycoprotein</keyword>
<keyword evidence="8 11" id="KW-0472">Membrane</keyword>
<evidence type="ECO:0000256" key="5">
    <source>
        <dbReference type="ARBA" id="ARBA00022692"/>
    </source>
</evidence>
<keyword evidence="5 11" id="KW-0812">Transmembrane</keyword>
<evidence type="ECO:0000256" key="1">
    <source>
        <dbReference type="ARBA" id="ARBA00004477"/>
    </source>
</evidence>
<name>A0ABD2J663_9BILA</name>
<comment type="similarity">
    <text evidence="3">Belongs to the PIGS family.</text>
</comment>
<feature type="compositionally biased region" description="Basic and acidic residues" evidence="10">
    <location>
        <begin position="132"/>
        <end position="144"/>
    </location>
</feature>
<keyword evidence="4" id="KW-0337">GPI-anchor biosynthesis</keyword>
<sequence length="318" mass="34814">MPPPPPQNSVAENIADLLIPDEVARLSMESKALFLRAFIALNERNHFDSASASGARRLAEKANSDPSLLELLNFPSEQKYGVYVPLLLPLLVPLLQPVALFTMFLLSKHKKRRQKLADEKVVGVEQPPAAAHFEEKQKQQRGEGEGNECQQNTTNENASKRRAKCQSHDNAPSWQLQQNGVSAGGHTVPMPLFSNSAGSPLLDTGQALSDDPTIASKKVQMAQNAPEVPRAASCDNLPAVGLCANSQIGLNWRGDERICGTCKSEEAGRGKTQSKRQFRSLEVISCGISRMAQQLILAIHQHVFLHWTTISVNDSNQQ</sequence>
<reference evidence="12 13" key="1">
    <citation type="submission" date="2024-10" db="EMBL/GenBank/DDBJ databases">
        <authorList>
            <person name="Kim D."/>
        </authorList>
    </citation>
    <scope>NUCLEOTIDE SEQUENCE [LARGE SCALE GENOMIC DNA]</scope>
    <source>
        <strain evidence="12">BH-2024</strain>
    </source>
</reference>
<comment type="caution">
    <text evidence="12">The sequence shown here is derived from an EMBL/GenBank/DDBJ whole genome shotgun (WGS) entry which is preliminary data.</text>
</comment>
<protein>
    <submittedName>
        <fullName evidence="12">Uncharacterized protein</fullName>
    </submittedName>
</protein>
<dbReference type="PANTHER" id="PTHR21072">
    <property type="entry name" value="GPI TRANSAMIDASE COMPONENT PIG-S"/>
    <property type="match status" value="1"/>
</dbReference>
<evidence type="ECO:0000256" key="8">
    <source>
        <dbReference type="ARBA" id="ARBA00023136"/>
    </source>
</evidence>
<gene>
    <name evidence="12" type="ORF">niasHT_032836</name>
</gene>
<dbReference type="Pfam" id="PF10510">
    <property type="entry name" value="PIG-S"/>
    <property type="match status" value="1"/>
</dbReference>
<evidence type="ECO:0000256" key="10">
    <source>
        <dbReference type="SAM" id="MobiDB-lite"/>
    </source>
</evidence>
<dbReference type="AlphaFoldDB" id="A0ABD2J663"/>
<evidence type="ECO:0000256" key="3">
    <source>
        <dbReference type="ARBA" id="ARBA00005316"/>
    </source>
</evidence>
<accession>A0ABD2J663</accession>
<dbReference type="Proteomes" id="UP001620626">
    <property type="component" value="Unassembled WGS sequence"/>
</dbReference>
<evidence type="ECO:0000256" key="4">
    <source>
        <dbReference type="ARBA" id="ARBA00022502"/>
    </source>
</evidence>
<dbReference type="InterPro" id="IPR019540">
    <property type="entry name" value="PtdIno-glycan_biosynth_class_S"/>
</dbReference>